<dbReference type="SMART" id="SM00387">
    <property type="entry name" value="HATPase_c"/>
    <property type="match status" value="1"/>
</dbReference>
<dbReference type="GO" id="GO:0000160">
    <property type="term" value="P:phosphorelay signal transduction system"/>
    <property type="evidence" value="ECO:0007669"/>
    <property type="project" value="UniProtKB-KW"/>
</dbReference>
<dbReference type="InterPro" id="IPR032834">
    <property type="entry name" value="NatK-like_C"/>
</dbReference>
<dbReference type="EMBL" id="CP017603">
    <property type="protein sequence ID" value="AOY75348.1"/>
    <property type="molecule type" value="Genomic_DNA"/>
</dbReference>
<dbReference type="Proteomes" id="UP000192478">
    <property type="component" value="Chromosome"/>
</dbReference>
<dbReference type="RefSeq" id="WP_070964943.1">
    <property type="nucleotide sequence ID" value="NZ_CP017603.1"/>
</dbReference>
<keyword evidence="2" id="KW-0902">Two-component regulatory system</keyword>
<dbReference type="AlphaFoldDB" id="A0AAC9RS61"/>
<evidence type="ECO:0000313" key="6">
    <source>
        <dbReference type="EMBL" id="ARE89798.1"/>
    </source>
</evidence>
<gene>
    <name evidence="6" type="primary">dpiB</name>
    <name evidence="5" type="ORF">BJL90_05180</name>
    <name evidence="6" type="ORF">CLFO_42790</name>
</gene>
<keyword evidence="1 6" id="KW-0418">Kinase</keyword>
<reference evidence="5 7" key="1">
    <citation type="submission" date="2016-10" db="EMBL/GenBank/DDBJ databases">
        <title>Complete Genome Sequence of Acetogen Clostridium formicoaceticum ATCC 27076.</title>
        <authorList>
            <person name="Bao T."/>
            <person name="Cheng C."/>
            <person name="Zhao J."/>
            <person name="Yang S.-T."/>
            <person name="Wang J."/>
            <person name="Wang M."/>
        </authorList>
    </citation>
    <scope>NUCLEOTIDE SEQUENCE [LARGE SCALE GENOMIC DNA]</scope>
    <source>
        <strain evidence="5 7">ATCC 27076</strain>
    </source>
</reference>
<evidence type="ECO:0000313" key="7">
    <source>
        <dbReference type="Proteomes" id="UP000177894"/>
    </source>
</evidence>
<dbReference type="PANTHER" id="PTHR40448">
    <property type="entry name" value="TWO-COMPONENT SENSOR HISTIDINE KINASE"/>
    <property type="match status" value="1"/>
</dbReference>
<keyword evidence="3" id="KW-0472">Membrane</keyword>
<dbReference type="PROSITE" id="PS50109">
    <property type="entry name" value="HIS_KIN"/>
    <property type="match status" value="1"/>
</dbReference>
<keyword evidence="6" id="KW-0808">Transferase</keyword>
<sequence length="288" mass="33178">MKGLQKYIVLFTILFQATIILMFNTSILGTTSLEDLKQNIPFFNVIIVMITVFIVISFKKLGDYETKQAELKLVKTNMKAIEELITLLRTERHDYISHIQAIQAMLYLEEYKELDEYIKGIAAEYRVTSQIIRVGHPALTALLNSKREIVQEKGIYFHIDCRHKIDIIEWTSWELCSLFSNLIENAIEAVTSIIGEKWIRLTMDDQDDSYMIEIENPGQIEQEVIDTLHEPGVSTKDSVGRGYGLHICKKIVDKYSGTIEFKNTKKNTVVFTVRLPRGENNYDTKAIS</sequence>
<dbReference type="GO" id="GO:0042802">
    <property type="term" value="F:identical protein binding"/>
    <property type="evidence" value="ECO:0007669"/>
    <property type="project" value="TreeGrafter"/>
</dbReference>
<dbReference type="Gene3D" id="1.10.287.130">
    <property type="match status" value="1"/>
</dbReference>
<evidence type="ECO:0000256" key="2">
    <source>
        <dbReference type="ARBA" id="ARBA00023012"/>
    </source>
</evidence>
<evidence type="ECO:0000259" key="4">
    <source>
        <dbReference type="PROSITE" id="PS50109"/>
    </source>
</evidence>
<dbReference type="EMBL" id="CP020559">
    <property type="protein sequence ID" value="ARE89798.1"/>
    <property type="molecule type" value="Genomic_DNA"/>
</dbReference>
<dbReference type="EC" id="2.7.13.3" evidence="6"/>
<feature type="transmembrane region" description="Helical" evidence="3">
    <location>
        <begin position="40"/>
        <end position="58"/>
    </location>
</feature>
<dbReference type="Proteomes" id="UP000177894">
    <property type="component" value="Chromosome"/>
</dbReference>
<dbReference type="InterPro" id="IPR039506">
    <property type="entry name" value="SPOB_a"/>
</dbReference>
<reference evidence="6 8" key="2">
    <citation type="submission" date="2017-03" db="EMBL/GenBank/DDBJ databases">
        <title>Complete sequence of Clostridium formicaceticum DSM 92.</title>
        <authorList>
            <person name="Poehlein A."/>
            <person name="Karl M."/>
            <person name="Bengelsdorf F.R."/>
            <person name="Duerre P."/>
            <person name="Daniel R."/>
        </authorList>
    </citation>
    <scope>NUCLEOTIDE SEQUENCE [LARGE SCALE GENOMIC DNA]</scope>
    <source>
        <strain evidence="6 8">DSM 92</strain>
    </source>
</reference>
<dbReference type="Pfam" id="PF14501">
    <property type="entry name" value="HATPase_c_5"/>
    <property type="match status" value="1"/>
</dbReference>
<dbReference type="InterPro" id="IPR003594">
    <property type="entry name" value="HATPase_dom"/>
</dbReference>
<dbReference type="InterPro" id="IPR036890">
    <property type="entry name" value="HATPase_C_sf"/>
</dbReference>
<evidence type="ECO:0000256" key="3">
    <source>
        <dbReference type="SAM" id="Phobius"/>
    </source>
</evidence>
<evidence type="ECO:0000256" key="1">
    <source>
        <dbReference type="ARBA" id="ARBA00022777"/>
    </source>
</evidence>
<dbReference type="SUPFAM" id="SSF55874">
    <property type="entry name" value="ATPase domain of HSP90 chaperone/DNA topoisomerase II/histidine kinase"/>
    <property type="match status" value="1"/>
</dbReference>
<accession>A0AAC9RS61</accession>
<keyword evidence="3" id="KW-1133">Transmembrane helix</keyword>
<name>A0AAC9RS61_9CLOT</name>
<dbReference type="Gene3D" id="3.30.565.10">
    <property type="entry name" value="Histidine kinase-like ATPase, C-terminal domain"/>
    <property type="match status" value="1"/>
</dbReference>
<dbReference type="InterPro" id="IPR005467">
    <property type="entry name" value="His_kinase_dom"/>
</dbReference>
<keyword evidence="3" id="KW-0812">Transmembrane</keyword>
<keyword evidence="7" id="KW-1185">Reference proteome</keyword>
<dbReference type="PANTHER" id="PTHR40448:SF1">
    <property type="entry name" value="TWO-COMPONENT SENSOR HISTIDINE KINASE"/>
    <property type="match status" value="1"/>
</dbReference>
<feature type="transmembrane region" description="Helical" evidence="3">
    <location>
        <begin position="7"/>
        <end position="28"/>
    </location>
</feature>
<dbReference type="Pfam" id="PF14689">
    <property type="entry name" value="SPOB_a"/>
    <property type="match status" value="1"/>
</dbReference>
<dbReference type="KEGG" id="cfm:BJL90_05180"/>
<organism evidence="6 8">
    <name type="scientific">Clostridium formicaceticum</name>
    <dbReference type="NCBI Taxonomy" id="1497"/>
    <lineage>
        <taxon>Bacteria</taxon>
        <taxon>Bacillati</taxon>
        <taxon>Bacillota</taxon>
        <taxon>Clostridia</taxon>
        <taxon>Eubacteriales</taxon>
        <taxon>Clostridiaceae</taxon>
        <taxon>Clostridium</taxon>
    </lineage>
</organism>
<dbReference type="GO" id="GO:0004673">
    <property type="term" value="F:protein histidine kinase activity"/>
    <property type="evidence" value="ECO:0007669"/>
    <property type="project" value="UniProtKB-EC"/>
</dbReference>
<evidence type="ECO:0000313" key="5">
    <source>
        <dbReference type="EMBL" id="AOY75348.1"/>
    </source>
</evidence>
<evidence type="ECO:0000313" key="8">
    <source>
        <dbReference type="Proteomes" id="UP000192478"/>
    </source>
</evidence>
<protein>
    <submittedName>
        <fullName evidence="6">Sensor histidine kinase DpiB</fullName>
        <ecNumber evidence="6">2.7.13.3</ecNumber>
    </submittedName>
</protein>
<feature type="domain" description="Histidine kinase" evidence="4">
    <location>
        <begin position="174"/>
        <end position="279"/>
    </location>
</feature>
<proteinExistence type="predicted"/>